<comment type="function">
    <text evidence="3">Probably deamidates glutamine residues to glutamate on methyl-accepting chemotaxis receptors (MCPs), playing an important role in chemotaxis.</text>
</comment>
<evidence type="ECO:0000313" key="5">
    <source>
        <dbReference type="Proteomes" id="UP001165069"/>
    </source>
</evidence>
<comment type="caution">
    <text evidence="4">The sequence shown here is derived from an EMBL/GenBank/DDBJ whole genome shotgun (WGS) entry which is preliminary data.</text>
</comment>
<proteinExistence type="inferred from homology"/>
<dbReference type="InterPro" id="IPR011324">
    <property type="entry name" value="Cytotoxic_necrot_fac-like_cat"/>
</dbReference>
<organism evidence="4 5">
    <name type="scientific">Geothrix limicola</name>
    <dbReference type="NCBI Taxonomy" id="2927978"/>
    <lineage>
        <taxon>Bacteria</taxon>
        <taxon>Pseudomonadati</taxon>
        <taxon>Acidobacteriota</taxon>
        <taxon>Holophagae</taxon>
        <taxon>Holophagales</taxon>
        <taxon>Holophagaceae</taxon>
        <taxon>Geothrix</taxon>
    </lineage>
</organism>
<evidence type="ECO:0000256" key="3">
    <source>
        <dbReference type="HAMAP-Rule" id="MF_01440"/>
    </source>
</evidence>
<keyword evidence="5" id="KW-1185">Reference proteome</keyword>
<evidence type="ECO:0000256" key="1">
    <source>
        <dbReference type="ARBA" id="ARBA00022500"/>
    </source>
</evidence>
<dbReference type="CDD" id="cd16352">
    <property type="entry name" value="CheD"/>
    <property type="match status" value="1"/>
</dbReference>
<accession>A0ABQ5QBA3</accession>
<dbReference type="PANTHER" id="PTHR35147:SF3">
    <property type="entry name" value="CHEMORECEPTOR GLUTAMINE DEAMIDASE CHED 1-RELATED"/>
    <property type="match status" value="1"/>
</dbReference>
<dbReference type="Gene3D" id="3.30.1330.200">
    <property type="match status" value="1"/>
</dbReference>
<keyword evidence="1 3" id="KW-0145">Chemotaxis</keyword>
<dbReference type="EC" id="3.5.1.44" evidence="3"/>
<dbReference type="RefSeq" id="WP_285569202.1">
    <property type="nucleotide sequence ID" value="NZ_BSDE01000001.1"/>
</dbReference>
<gene>
    <name evidence="3 4" type="primary">cheD</name>
    <name evidence="4" type="ORF">GETHLI_02320</name>
</gene>
<dbReference type="PANTHER" id="PTHR35147">
    <property type="entry name" value="CHEMORECEPTOR GLUTAMINE DEAMIDASE CHED-RELATED"/>
    <property type="match status" value="1"/>
</dbReference>
<dbReference type="Proteomes" id="UP001165069">
    <property type="component" value="Unassembled WGS sequence"/>
</dbReference>
<reference evidence="4 5" key="1">
    <citation type="journal article" date="2023" name="Antonie Van Leeuwenhoek">
        <title>Mesoterricola silvestris gen. nov., sp. nov., Mesoterricola sediminis sp. nov., Geothrix oryzae sp. nov., Geothrix edaphica sp. nov., Geothrix rubra sp. nov., and Geothrix limicola sp. nov., six novel members of Acidobacteriota isolated from soils.</title>
        <authorList>
            <person name="Itoh H."/>
            <person name="Sugisawa Y."/>
            <person name="Mise K."/>
            <person name="Xu Z."/>
            <person name="Kuniyasu M."/>
            <person name="Ushijima N."/>
            <person name="Kawano K."/>
            <person name="Kobayashi E."/>
            <person name="Shiratori Y."/>
            <person name="Masuda Y."/>
            <person name="Senoo K."/>
        </authorList>
    </citation>
    <scope>NUCLEOTIDE SEQUENCE [LARGE SCALE GENOMIC DNA]</scope>
    <source>
        <strain evidence="4 5">Red804</strain>
    </source>
</reference>
<dbReference type="HAMAP" id="MF_01440">
    <property type="entry name" value="CheD"/>
    <property type="match status" value="1"/>
</dbReference>
<dbReference type="InterPro" id="IPR038592">
    <property type="entry name" value="CheD-like_sf"/>
</dbReference>
<keyword evidence="2 3" id="KW-0378">Hydrolase</keyword>
<dbReference type="Pfam" id="PF03975">
    <property type="entry name" value="CheD"/>
    <property type="match status" value="1"/>
</dbReference>
<name>A0ABQ5QBA3_9BACT</name>
<sequence>MSPESSVKLITLNPGDYAFGEGGTVLQTLLGSCVAITFWVPRWKFGAMCHYILPTRPSNNEHSSLGCYAEETLPAIAGRFIDMGLRADDMEIRMFGGGNMFPMQFPQKETLIGEQNIAAGRRLLKAFGFSLAEEDVAGEMRRKVTFEILTGRVQVQHGVGLNPDLMERR</sequence>
<protein>
    <recommendedName>
        <fullName evidence="3">Probable chemoreceptor glutamine deamidase CheD</fullName>
        <ecNumber evidence="3">3.5.1.44</ecNumber>
    </recommendedName>
</protein>
<evidence type="ECO:0000313" key="4">
    <source>
        <dbReference type="EMBL" id="GLH71730.1"/>
    </source>
</evidence>
<evidence type="ECO:0000256" key="2">
    <source>
        <dbReference type="ARBA" id="ARBA00022801"/>
    </source>
</evidence>
<dbReference type="SUPFAM" id="SSF64438">
    <property type="entry name" value="CNF1/YfiH-like putative cysteine hydrolases"/>
    <property type="match status" value="1"/>
</dbReference>
<dbReference type="EMBL" id="BSDE01000001">
    <property type="protein sequence ID" value="GLH71730.1"/>
    <property type="molecule type" value="Genomic_DNA"/>
</dbReference>
<dbReference type="InterPro" id="IPR005659">
    <property type="entry name" value="Chemorcpt_Glu_NH3ase_CheD"/>
</dbReference>
<comment type="catalytic activity">
    <reaction evidence="3">
        <text>L-glutaminyl-[protein] + H2O = L-glutamyl-[protein] + NH4(+)</text>
        <dbReference type="Rhea" id="RHEA:16441"/>
        <dbReference type="Rhea" id="RHEA-COMP:10207"/>
        <dbReference type="Rhea" id="RHEA-COMP:10208"/>
        <dbReference type="ChEBI" id="CHEBI:15377"/>
        <dbReference type="ChEBI" id="CHEBI:28938"/>
        <dbReference type="ChEBI" id="CHEBI:29973"/>
        <dbReference type="ChEBI" id="CHEBI:30011"/>
        <dbReference type="EC" id="3.5.1.44"/>
    </reaction>
</comment>
<comment type="similarity">
    <text evidence="3">Belongs to the CheD family.</text>
</comment>